<feature type="transmembrane region" description="Helical" evidence="1">
    <location>
        <begin position="75"/>
        <end position="97"/>
    </location>
</feature>
<dbReference type="OrthoDB" id="9843658at2"/>
<dbReference type="EMBL" id="NEWD01000013">
    <property type="protein sequence ID" value="OXN00616.1"/>
    <property type="molecule type" value="Genomic_DNA"/>
</dbReference>
<gene>
    <name evidence="2" type="ORF">Tam10B_1139</name>
</gene>
<dbReference type="AlphaFoldDB" id="A0A229VYI4"/>
<evidence type="ECO:0000313" key="3">
    <source>
        <dbReference type="Proteomes" id="UP000215433"/>
    </source>
</evidence>
<evidence type="ECO:0000313" key="2">
    <source>
        <dbReference type="EMBL" id="OXN00616.1"/>
    </source>
</evidence>
<keyword evidence="1" id="KW-1133">Transmembrane helix</keyword>
<organism evidence="2 3">
    <name type="scientific">Bifidobacterium vansinderenii</name>
    <dbReference type="NCBI Taxonomy" id="1984871"/>
    <lineage>
        <taxon>Bacteria</taxon>
        <taxon>Bacillati</taxon>
        <taxon>Actinomycetota</taxon>
        <taxon>Actinomycetes</taxon>
        <taxon>Bifidobacteriales</taxon>
        <taxon>Bifidobacteriaceae</taxon>
        <taxon>Bifidobacterium</taxon>
    </lineage>
</organism>
<protein>
    <submittedName>
        <fullName evidence="2">Uncharacterized protein</fullName>
    </submittedName>
</protein>
<sequence>MPIMLIIDLIIVAIMLAFCALMIVVTFAIGLVTHPIRTLLAAFNILSGVVGGIALLLAVFTWFCYRHDAFDFNQVFWGFTITTVVCIIVRILTTWAINRIARRDRASQILAQPARPVNRITEVHYHITMPDGRQTERIERKKLVDANVTDQRTR</sequence>
<keyword evidence="1" id="KW-0472">Membrane</keyword>
<keyword evidence="1" id="KW-0812">Transmembrane</keyword>
<accession>A0A229VYI4</accession>
<proteinExistence type="predicted"/>
<name>A0A229VYI4_9BIFI</name>
<keyword evidence="3" id="KW-1185">Reference proteome</keyword>
<reference evidence="2 3" key="1">
    <citation type="submission" date="2017-05" db="EMBL/GenBank/DDBJ databases">
        <title>Bifidobacterium vansinderenii sp. nov.</title>
        <authorList>
            <person name="Lugli G.A."/>
            <person name="Duranti S."/>
            <person name="Mangifesta M."/>
        </authorList>
    </citation>
    <scope>NUCLEOTIDE SEQUENCE [LARGE SCALE GENOMIC DNA]</scope>
    <source>
        <strain evidence="2 3">Tam10B</strain>
    </source>
</reference>
<feature type="transmembrane region" description="Helical" evidence="1">
    <location>
        <begin position="6"/>
        <end position="32"/>
    </location>
</feature>
<dbReference type="Proteomes" id="UP000215433">
    <property type="component" value="Unassembled WGS sequence"/>
</dbReference>
<evidence type="ECO:0000256" key="1">
    <source>
        <dbReference type="SAM" id="Phobius"/>
    </source>
</evidence>
<dbReference type="RefSeq" id="WP_143248560.1">
    <property type="nucleotide sequence ID" value="NZ_NEWD01000013.1"/>
</dbReference>
<comment type="caution">
    <text evidence="2">The sequence shown here is derived from an EMBL/GenBank/DDBJ whole genome shotgun (WGS) entry which is preliminary data.</text>
</comment>
<feature type="transmembrane region" description="Helical" evidence="1">
    <location>
        <begin position="39"/>
        <end position="63"/>
    </location>
</feature>